<dbReference type="RefSeq" id="YP_010086982.1">
    <property type="nucleotide sequence ID" value="NC_055500.1"/>
</dbReference>
<dbReference type="Proteomes" id="UP000500845">
    <property type="component" value="Segment"/>
</dbReference>
<dbReference type="EMBL" id="MH394321">
    <property type="protein sequence ID" value="AXS67774.1"/>
    <property type="molecule type" value="Genomic_DNA"/>
</dbReference>
<evidence type="ECO:0000313" key="2">
    <source>
        <dbReference type="Proteomes" id="UP000500845"/>
    </source>
</evidence>
<protein>
    <submittedName>
        <fullName evidence="1">Orf108</fullName>
    </submittedName>
</protein>
<sequence>MQIAAYILEIKTQLPGHNAILADTILKNHFCPLFVVHGANVSLAVCEDCFSLDDNGFVNFKNYDIFCKEHMET</sequence>
<accession>A0A346RNX7</accession>
<dbReference type="GeneID" id="65102227"/>
<keyword evidence="2" id="KW-1185">Reference proteome</keyword>
<evidence type="ECO:0000313" key="1">
    <source>
        <dbReference type="EMBL" id="AXS67774.1"/>
    </source>
</evidence>
<proteinExistence type="predicted"/>
<name>A0A346RNX7_9ABAC</name>
<reference evidence="1 2" key="1">
    <citation type="journal article" date="2018" name="J. Invertebr. Pathol.">
        <title>Morphological, genetic and biological characterisation of a novel alphabaculovirus isolated from Cryptophlebia peltastica (Lepidoptera: Tortricidae).</title>
        <authorList>
            <person name="Marsberg T."/>
            <person name="Jukes M.D."/>
            <person name="Krejmer-Rabalska M."/>
            <person name="Rabalski L."/>
            <person name="Knox C.M."/>
            <person name="Moore S.D."/>
            <person name="Hill M.P."/>
            <person name="Szewczyk B."/>
        </authorList>
    </citation>
    <scope>NUCLEOTIDE SEQUENCE [LARGE SCALE GENOMIC DNA]</scope>
    <source>
        <strain evidence="1">SA</strain>
    </source>
</reference>
<organism evidence="1 2">
    <name type="scientific">Cryptophlebia peltastica nucleopolyhedrovirus</name>
    <dbReference type="NCBI Taxonomy" id="2304025"/>
    <lineage>
        <taxon>Viruses</taxon>
        <taxon>Viruses incertae sedis</taxon>
        <taxon>Naldaviricetes</taxon>
        <taxon>Lefavirales</taxon>
        <taxon>Baculoviridae</taxon>
        <taxon>Alphabaculovirus</taxon>
        <taxon>Alphabaculovirus crypeltasticae</taxon>
    </lineage>
</organism>
<dbReference type="KEGG" id="vg:65102227"/>